<dbReference type="Pfam" id="PF00258">
    <property type="entry name" value="Flavodoxin_1"/>
    <property type="match status" value="1"/>
</dbReference>
<evidence type="ECO:0000256" key="10">
    <source>
        <dbReference type="ARBA" id="ARBA00022955"/>
    </source>
</evidence>
<dbReference type="InterPro" id="IPR017927">
    <property type="entry name" value="FAD-bd_FR_type"/>
</dbReference>
<feature type="binding site" evidence="19">
    <location>
        <begin position="475"/>
        <end position="477"/>
    </location>
    <ligand>
        <name>FAD</name>
        <dbReference type="ChEBI" id="CHEBI:57692"/>
    </ligand>
</feature>
<proteinExistence type="inferred from homology"/>
<feature type="binding site" evidence="19">
    <location>
        <begin position="164"/>
        <end position="173"/>
    </location>
    <ligand>
        <name>FMN</name>
        <dbReference type="ChEBI" id="CHEBI:58210"/>
    </ligand>
</feature>
<name>A0AAV5AM50_9AGAM</name>
<evidence type="ECO:0000256" key="7">
    <source>
        <dbReference type="ARBA" id="ARBA00022824"/>
    </source>
</evidence>
<dbReference type="InterPro" id="IPR029039">
    <property type="entry name" value="Flavoprotein-like_sf"/>
</dbReference>
<evidence type="ECO:0000256" key="16">
    <source>
        <dbReference type="ARBA" id="ARBA00023136"/>
    </source>
</evidence>
<comment type="subcellular location">
    <subcellularLocation>
        <location evidence="19">Endoplasmic reticulum membrane</location>
        <topology evidence="19">Single-pass membrane protein</topology>
        <orientation evidence="19">Cytoplasmic side</orientation>
    </subcellularLocation>
    <subcellularLocation>
        <location evidence="19">Mitochondrion outer membrane</location>
        <topology evidence="19">Single-pass membrane protein</topology>
        <orientation evidence="19">Cytoplasmic side</orientation>
    </subcellularLocation>
    <subcellularLocation>
        <location evidence="19">Cell membrane</location>
        <topology evidence="19">Single-pass membrane protein</topology>
        <orientation evidence="19">Cytoplasmic side</orientation>
    </subcellularLocation>
</comment>
<dbReference type="FunFam" id="3.40.50.360:FF:000024">
    <property type="entry name" value="NADPH--cytochrome P450 reductase"/>
    <property type="match status" value="1"/>
</dbReference>
<dbReference type="Gene3D" id="2.40.30.10">
    <property type="entry name" value="Translation factors"/>
    <property type="match status" value="2"/>
</dbReference>
<dbReference type="FunFam" id="2.40.30.10:FF:000100">
    <property type="entry name" value="NADPH--cytochrome P450 reductase"/>
    <property type="match status" value="1"/>
</dbReference>
<feature type="binding site" evidence="19">
    <location>
        <begin position="644"/>
        <end position="645"/>
    </location>
    <ligand>
        <name>NADP(+)</name>
        <dbReference type="ChEBI" id="CHEBI:58349"/>
    </ligand>
</feature>
<comment type="caution">
    <text evidence="22">The sequence shown here is derived from an EMBL/GenBank/DDBJ whole genome shotgun (WGS) entry which is preliminary data.</text>
</comment>
<dbReference type="Gene3D" id="3.40.50.360">
    <property type="match status" value="1"/>
</dbReference>
<dbReference type="PRINTS" id="PR00369">
    <property type="entry name" value="FLAVODOXIN"/>
</dbReference>
<dbReference type="AlphaFoldDB" id="A0AAV5AM50"/>
<evidence type="ECO:0000256" key="9">
    <source>
        <dbReference type="ARBA" id="ARBA00022857"/>
    </source>
</evidence>
<evidence type="ECO:0000256" key="4">
    <source>
        <dbReference type="ARBA" id="ARBA00022643"/>
    </source>
</evidence>
<evidence type="ECO:0000256" key="15">
    <source>
        <dbReference type="ARBA" id="ARBA00023128"/>
    </source>
</evidence>
<keyword evidence="5" id="KW-0812">Transmembrane</keyword>
<keyword evidence="7 19" id="KW-0256">Endoplasmic reticulum</keyword>
<gene>
    <name evidence="22" type="ORF">Clacol_009967</name>
</gene>
<keyword evidence="13 19" id="KW-0756">Sterol biosynthesis</keyword>
<keyword evidence="16 19" id="KW-0472">Membrane</keyword>
<feature type="binding site" evidence="19">
    <location>
        <position position="288"/>
    </location>
    <ligand>
        <name>NADP(+)</name>
        <dbReference type="ChEBI" id="CHEBI:58349"/>
    </ligand>
</feature>
<feature type="binding site" evidence="19">
    <location>
        <begin position="71"/>
        <end position="76"/>
    </location>
    <ligand>
        <name>FMN</name>
        <dbReference type="ChEBI" id="CHEBI:58210"/>
    </ligand>
</feature>
<keyword evidence="14 19" id="KW-0443">Lipid metabolism</keyword>
<dbReference type="InterPro" id="IPR001433">
    <property type="entry name" value="OxRdtase_FAD/NAD-bd"/>
</dbReference>
<dbReference type="Pfam" id="PF00667">
    <property type="entry name" value="FAD_binding_1"/>
    <property type="match status" value="1"/>
</dbReference>
<dbReference type="InterPro" id="IPR039261">
    <property type="entry name" value="FNR_nucleotide-bd"/>
</dbReference>
<evidence type="ECO:0000256" key="3">
    <source>
        <dbReference type="ARBA" id="ARBA00022630"/>
    </source>
</evidence>
<dbReference type="GO" id="GO:0005829">
    <property type="term" value="C:cytosol"/>
    <property type="evidence" value="ECO:0007669"/>
    <property type="project" value="TreeGrafter"/>
</dbReference>
<keyword evidence="9 19" id="KW-0521">NADP</keyword>
<keyword evidence="6 19" id="KW-1000">Mitochondrion outer membrane</keyword>
<dbReference type="InterPro" id="IPR023208">
    <property type="entry name" value="P450R"/>
</dbReference>
<dbReference type="EC" id="1.6.2.4" evidence="19"/>
<dbReference type="PANTHER" id="PTHR19384:SF17">
    <property type="entry name" value="NADPH--CYTOCHROME P450 REDUCTASE"/>
    <property type="match status" value="1"/>
</dbReference>
<reference evidence="22" key="1">
    <citation type="submission" date="2021-10" db="EMBL/GenBank/DDBJ databases">
        <title>De novo Genome Assembly of Clathrus columnatus (Basidiomycota, Fungi) Using Illumina and Nanopore Sequence Data.</title>
        <authorList>
            <person name="Ogiso-Tanaka E."/>
            <person name="Itagaki H."/>
            <person name="Hosoya T."/>
            <person name="Hosaka K."/>
        </authorList>
    </citation>
    <scope>NUCLEOTIDE SEQUENCE</scope>
    <source>
        <strain evidence="22">MO-923</strain>
    </source>
</reference>
<dbReference type="PROSITE" id="PS51384">
    <property type="entry name" value="FAD_FR"/>
    <property type="match status" value="1"/>
</dbReference>
<dbReference type="HAMAP" id="MF_03212">
    <property type="entry name" value="NCPR"/>
    <property type="match status" value="1"/>
</dbReference>
<accession>A0AAV5AM50</accession>
<evidence type="ECO:0000256" key="2">
    <source>
        <dbReference type="ARBA" id="ARBA00022516"/>
    </source>
</evidence>
<keyword evidence="11" id="KW-1133">Transmembrane helix</keyword>
<feature type="binding site" evidence="19">
    <location>
        <begin position="122"/>
        <end position="125"/>
    </location>
    <ligand>
        <name>FMN</name>
        <dbReference type="ChEBI" id="CHEBI:58210"/>
    </ligand>
</feature>
<dbReference type="GO" id="GO:0010181">
    <property type="term" value="F:FMN binding"/>
    <property type="evidence" value="ECO:0007669"/>
    <property type="project" value="UniProtKB-UniRule"/>
</dbReference>
<evidence type="ECO:0000256" key="18">
    <source>
        <dbReference type="ARBA" id="ARBA00023221"/>
    </source>
</evidence>
<comment type="similarity">
    <text evidence="19">In the C-terminal section; belongs to the flavoprotein pyridine nucleotide cytochrome reductase family.</text>
</comment>
<dbReference type="SUPFAM" id="SSF63380">
    <property type="entry name" value="Riboflavin synthase domain-like"/>
    <property type="match status" value="1"/>
</dbReference>
<dbReference type="PROSITE" id="PS50902">
    <property type="entry name" value="FLAVODOXIN_LIKE"/>
    <property type="match status" value="1"/>
</dbReference>
<dbReference type="InterPro" id="IPR003097">
    <property type="entry name" value="CysJ-like_FAD-binding"/>
</dbReference>
<feature type="domain" description="FAD-binding FR-type" evidence="21">
    <location>
        <begin position="268"/>
        <end position="530"/>
    </location>
</feature>
<dbReference type="InterPro" id="IPR008254">
    <property type="entry name" value="Flavodoxin/NO_synth"/>
</dbReference>
<evidence type="ECO:0000256" key="6">
    <source>
        <dbReference type="ARBA" id="ARBA00022787"/>
    </source>
</evidence>
<comment type="caution">
    <text evidence="19">Lacks conserved residue(s) required for the propagation of feature annotation.</text>
</comment>
<dbReference type="InterPro" id="IPR017938">
    <property type="entry name" value="Riboflavin_synthase-like_b-brl"/>
</dbReference>
<dbReference type="CDD" id="cd06204">
    <property type="entry name" value="CYPOR"/>
    <property type="match status" value="1"/>
</dbReference>
<feature type="binding site" evidence="19">
    <location>
        <begin position="496"/>
        <end position="499"/>
    </location>
    <ligand>
        <name>FAD</name>
        <dbReference type="ChEBI" id="CHEBI:57692"/>
    </ligand>
</feature>
<evidence type="ECO:0000256" key="12">
    <source>
        <dbReference type="ARBA" id="ARBA00023002"/>
    </source>
</evidence>
<feature type="binding site" evidence="19">
    <location>
        <position position="481"/>
    </location>
    <ligand>
        <name>FAD</name>
        <dbReference type="ChEBI" id="CHEBI:57692"/>
    </ligand>
</feature>
<dbReference type="SUPFAM" id="SSF52343">
    <property type="entry name" value="Ferredoxin reductase-like, C-terminal NADP-linked domain"/>
    <property type="match status" value="1"/>
</dbReference>
<comment type="similarity">
    <text evidence="19">In the N-terminal section; belongs to the flavodoxin family.</text>
</comment>
<feature type="binding site" evidence="19">
    <location>
        <begin position="457"/>
        <end position="460"/>
    </location>
    <ligand>
        <name>FAD</name>
        <dbReference type="ChEBI" id="CHEBI:57692"/>
    </ligand>
</feature>
<keyword evidence="15 19" id="KW-0496">Mitochondrion</keyword>
<dbReference type="GO" id="GO:0005886">
    <property type="term" value="C:plasma membrane"/>
    <property type="evidence" value="ECO:0007669"/>
    <property type="project" value="UniProtKB-SubCell"/>
</dbReference>
<sequence>MASPSSDVIVLAIGIVVAAVYLFRGSLFPSSETKKTPPVTGKVVQNGTGDPRDFVAKMKAAKKRLVIFYGSQTGTAEEYAIRLAKEAKSRFGLASLVCDPEEYDFENLDQVPEDCAVIFVMATYGEGEPTDNAVQLMQNLTEADFAFSKGEHRLDGLHYVMFGLGNRTYEHYNEIARKLDTALTEAGAKRIGERGEGDDDKSMEEDYLEWKEPMWAAFAAEMNVEEGGGGDTPDFAVTELDSHPPEKVYLGELSARALTRTRGIHDAKNPYPAPITVSKELFSIGADRNCIHIELNIEGSGINYQHGDHVGVWPSNAELDVERFLCTLGLSSPERRDTVIGIESLDPALAKVPFPVPTTYITVLRHYIDISAVAGRQTLGHLAKYAPTPDAEQFLRDVSTDKEVYANVVGNGCLKLAEVLQLAAGNDITVQPTAENTTVWKIPFDMIVSNIPRLQPRYYSISSSPKLYPTSIHVTAVVLKYQSVENPKVRSRLVYGVGTNFLLNLKHAVNGEQIPVHLEPANPAGGTPIYAISGPRGAYNEEAVYKVPIHVRRSTFRLPTNPRSPIIMVGPGTGVAPFRGFVQERVALARRTSEKAGKESLADWGRMSLFYGCRKSSEDFLYKDEWQQYADELGDKFSFNVALSREKFKPDGSKVYVQDLMWDDREALADEILNKKAYVYICGDAKGMAHSVEEKLALILGQAKGGTAEKEGMEAVKLLKERSRLMLDVWS</sequence>
<feature type="binding site" evidence="19">
    <location>
        <position position="730"/>
    </location>
    <ligand>
        <name>FAD</name>
        <dbReference type="ChEBI" id="CHEBI:57692"/>
    </ligand>
</feature>
<comment type="similarity">
    <text evidence="19">Belongs to the NADPH--cytochrome P450 reductase family.</text>
</comment>
<keyword evidence="4 19" id="KW-0288">FMN</keyword>
<feature type="binding site" evidence="19">
    <location>
        <begin position="654"/>
        <end position="658"/>
    </location>
    <ligand>
        <name>NADP(+)</name>
        <dbReference type="ChEBI" id="CHEBI:58349"/>
    </ligand>
</feature>
<feature type="binding site" evidence="19">
    <location>
        <position position="199"/>
    </location>
    <ligand>
        <name>FMN</name>
        <dbReference type="ChEBI" id="CHEBI:58210"/>
    </ligand>
</feature>
<comment type="function">
    <text evidence="19">This enzyme is required for electron transfer from NADP to cytochrome P450 in microsomes. It can also provide electron transfer to heme oxygenase and cytochrome B5. Involved in ergosterol biosynthesis.</text>
</comment>
<keyword evidence="1 19" id="KW-1003">Cell membrane</keyword>
<feature type="domain" description="Flavodoxin-like" evidence="20">
    <location>
        <begin position="65"/>
        <end position="215"/>
    </location>
</feature>
<comment type="catalytic activity">
    <reaction evidence="19">
        <text>2 oxidized [cytochrome P450] + NADPH = 2 reduced [cytochrome P450] + NADP(+) + H(+)</text>
        <dbReference type="Rhea" id="RHEA:24040"/>
        <dbReference type="Rhea" id="RHEA-COMP:14627"/>
        <dbReference type="Rhea" id="RHEA-COMP:14628"/>
        <dbReference type="ChEBI" id="CHEBI:15378"/>
        <dbReference type="ChEBI" id="CHEBI:55376"/>
        <dbReference type="ChEBI" id="CHEBI:57783"/>
        <dbReference type="ChEBI" id="CHEBI:58349"/>
        <dbReference type="ChEBI" id="CHEBI:60344"/>
        <dbReference type="EC" id="1.6.2.4"/>
    </reaction>
</comment>
<dbReference type="InterPro" id="IPR001709">
    <property type="entry name" value="Flavoprot_Pyr_Nucl_cyt_Rdtase"/>
</dbReference>
<evidence type="ECO:0000259" key="21">
    <source>
        <dbReference type="PROSITE" id="PS51384"/>
    </source>
</evidence>
<evidence type="ECO:0000256" key="17">
    <source>
        <dbReference type="ARBA" id="ARBA00023166"/>
    </source>
</evidence>
<dbReference type="PRINTS" id="PR00371">
    <property type="entry name" value="FPNCR"/>
</dbReference>
<dbReference type="SUPFAM" id="SSF52218">
    <property type="entry name" value="Flavoproteins"/>
    <property type="match status" value="1"/>
</dbReference>
<evidence type="ECO:0000256" key="11">
    <source>
        <dbReference type="ARBA" id="ARBA00022989"/>
    </source>
</evidence>
<keyword evidence="2 19" id="KW-0444">Lipid biosynthesis</keyword>
<dbReference type="FunFam" id="3.40.50.80:FF:000018">
    <property type="entry name" value="NADPH--cytochrome P450 reductase"/>
    <property type="match status" value="1"/>
</dbReference>
<evidence type="ECO:0000313" key="23">
    <source>
        <dbReference type="Proteomes" id="UP001050691"/>
    </source>
</evidence>
<keyword evidence="18 19" id="KW-0753">Steroid metabolism</keyword>
<evidence type="ECO:0000313" key="22">
    <source>
        <dbReference type="EMBL" id="GJJ15689.1"/>
    </source>
</evidence>
<dbReference type="Proteomes" id="UP001050691">
    <property type="component" value="Unassembled WGS sequence"/>
</dbReference>
<evidence type="ECO:0000256" key="13">
    <source>
        <dbReference type="ARBA" id="ARBA00023011"/>
    </source>
</evidence>
<dbReference type="GO" id="GO:0003958">
    <property type="term" value="F:NADPH-hemoprotein reductase activity"/>
    <property type="evidence" value="ECO:0007669"/>
    <property type="project" value="UniProtKB-UniRule"/>
</dbReference>
<evidence type="ECO:0000256" key="8">
    <source>
        <dbReference type="ARBA" id="ARBA00022827"/>
    </source>
</evidence>
<keyword evidence="17 19" id="KW-1207">Sterol metabolism</keyword>
<evidence type="ECO:0000259" key="20">
    <source>
        <dbReference type="PROSITE" id="PS50902"/>
    </source>
</evidence>
<keyword evidence="12 19" id="KW-0560">Oxidoreductase</keyword>
<feature type="binding site" evidence="19">
    <location>
        <position position="573"/>
    </location>
    <ligand>
        <name>NADP(+)</name>
        <dbReference type="ChEBI" id="CHEBI:58349"/>
    </ligand>
</feature>
<dbReference type="GO" id="GO:0050660">
    <property type="term" value="F:flavin adenine dinucleotide binding"/>
    <property type="evidence" value="ECO:0007669"/>
    <property type="project" value="UniProtKB-UniRule"/>
</dbReference>
<dbReference type="GO" id="GO:0005789">
    <property type="term" value="C:endoplasmic reticulum membrane"/>
    <property type="evidence" value="ECO:0007669"/>
    <property type="project" value="UniProtKB-SubCell"/>
</dbReference>
<dbReference type="InterPro" id="IPR001094">
    <property type="entry name" value="Flavdoxin-like"/>
</dbReference>
<organism evidence="22 23">
    <name type="scientific">Clathrus columnatus</name>
    <dbReference type="NCBI Taxonomy" id="1419009"/>
    <lineage>
        <taxon>Eukaryota</taxon>
        <taxon>Fungi</taxon>
        <taxon>Dikarya</taxon>
        <taxon>Basidiomycota</taxon>
        <taxon>Agaricomycotina</taxon>
        <taxon>Agaricomycetes</taxon>
        <taxon>Phallomycetidae</taxon>
        <taxon>Phallales</taxon>
        <taxon>Clathraceae</taxon>
        <taxon>Clathrus</taxon>
    </lineage>
</organism>
<comment type="cofactor">
    <cofactor evidence="19">
        <name>FMN</name>
        <dbReference type="ChEBI" id="CHEBI:58210"/>
    </cofactor>
    <text evidence="19">Binds 1 FMN per monomer.</text>
</comment>
<evidence type="ECO:0000256" key="1">
    <source>
        <dbReference type="ARBA" id="ARBA00022475"/>
    </source>
</evidence>
<dbReference type="Gene3D" id="3.40.50.80">
    <property type="entry name" value="Nucleotide-binding domain of ferredoxin-NADP reductase (FNR) module"/>
    <property type="match status" value="1"/>
</dbReference>
<dbReference type="PANTHER" id="PTHR19384">
    <property type="entry name" value="NITRIC OXIDE SYNTHASE-RELATED"/>
    <property type="match status" value="1"/>
</dbReference>
<keyword evidence="3 19" id="KW-0285">Flavoprotein</keyword>
<comment type="cofactor">
    <cofactor evidence="19">
        <name>FAD</name>
        <dbReference type="ChEBI" id="CHEBI:57692"/>
    </cofactor>
    <text evidence="19">Binds 1 FAD per monomer.</text>
</comment>
<dbReference type="GO" id="GO:0005741">
    <property type="term" value="C:mitochondrial outer membrane"/>
    <property type="evidence" value="ECO:0007669"/>
    <property type="project" value="UniProtKB-SubCell"/>
</dbReference>
<dbReference type="Pfam" id="PF00175">
    <property type="entry name" value="NAD_binding_1"/>
    <property type="match status" value="1"/>
</dbReference>
<dbReference type="PIRSF" id="PIRSF000208">
    <property type="entry name" value="P450R"/>
    <property type="match status" value="1"/>
</dbReference>
<keyword evidence="8 19" id="KW-0274">FAD</keyword>
<keyword evidence="10 19" id="KW-0752">Steroid biosynthesis</keyword>
<keyword evidence="23" id="KW-1185">Reference proteome</keyword>
<protein>
    <recommendedName>
        <fullName evidence="19">NADPH--cytochrome P450 reductase</fullName>
        <shortName evidence="19">CPR</shortName>
        <shortName evidence="19">P450R</shortName>
        <ecNumber evidence="19">1.6.2.4</ecNumber>
    </recommendedName>
</protein>
<dbReference type="GO" id="GO:0050661">
    <property type="term" value="F:NADP binding"/>
    <property type="evidence" value="ECO:0007669"/>
    <property type="project" value="UniProtKB-UniRule"/>
</dbReference>
<evidence type="ECO:0000256" key="19">
    <source>
        <dbReference type="HAMAP-Rule" id="MF_03212"/>
    </source>
</evidence>
<evidence type="ECO:0000256" key="14">
    <source>
        <dbReference type="ARBA" id="ARBA00023098"/>
    </source>
</evidence>
<dbReference type="EMBL" id="BPWL01000011">
    <property type="protein sequence ID" value="GJJ15689.1"/>
    <property type="molecule type" value="Genomic_DNA"/>
</dbReference>
<evidence type="ECO:0000256" key="5">
    <source>
        <dbReference type="ARBA" id="ARBA00022692"/>
    </source>
</evidence>
<dbReference type="GO" id="GO:0006696">
    <property type="term" value="P:ergosterol biosynthetic process"/>
    <property type="evidence" value="ECO:0007669"/>
    <property type="project" value="UniProtKB-UniRule"/>
</dbReference>